<accession>A0ACB7GCA5</accession>
<dbReference type="Proteomes" id="UP000091857">
    <property type="component" value="Chromosome 15"/>
</dbReference>
<protein>
    <submittedName>
        <fullName evidence="1">Uncharacterized protein</fullName>
    </submittedName>
</protein>
<keyword evidence="2" id="KW-1185">Reference proteome</keyword>
<comment type="caution">
    <text evidence="1">The sequence shown here is derived from an EMBL/GenBank/DDBJ whole genome shotgun (WGS) entry which is preliminary data.</text>
</comment>
<gene>
    <name evidence="1" type="ORF">MANES_15G172200v8</name>
</gene>
<evidence type="ECO:0000313" key="2">
    <source>
        <dbReference type="Proteomes" id="UP000091857"/>
    </source>
</evidence>
<proteinExistence type="predicted"/>
<name>A0ACB7GCA5_MANES</name>
<evidence type="ECO:0000313" key="1">
    <source>
        <dbReference type="EMBL" id="KAG8637867.1"/>
    </source>
</evidence>
<dbReference type="EMBL" id="CM004401">
    <property type="protein sequence ID" value="KAG8637867.1"/>
    <property type="molecule type" value="Genomic_DNA"/>
</dbReference>
<reference evidence="2" key="1">
    <citation type="journal article" date="2016" name="Nat. Biotechnol.">
        <title>Sequencing wild and cultivated cassava and related species reveals extensive interspecific hybridization and genetic diversity.</title>
        <authorList>
            <person name="Bredeson J.V."/>
            <person name="Lyons J.B."/>
            <person name="Prochnik S.E."/>
            <person name="Wu G.A."/>
            <person name="Ha C.M."/>
            <person name="Edsinger-Gonzales E."/>
            <person name="Grimwood J."/>
            <person name="Schmutz J."/>
            <person name="Rabbi I.Y."/>
            <person name="Egesi C."/>
            <person name="Nauluvula P."/>
            <person name="Lebot V."/>
            <person name="Ndunguru J."/>
            <person name="Mkamilo G."/>
            <person name="Bart R.S."/>
            <person name="Setter T.L."/>
            <person name="Gleadow R.M."/>
            <person name="Kulakow P."/>
            <person name="Ferguson M.E."/>
            <person name="Rounsley S."/>
            <person name="Rokhsar D.S."/>
        </authorList>
    </citation>
    <scope>NUCLEOTIDE SEQUENCE [LARGE SCALE GENOMIC DNA]</scope>
    <source>
        <strain evidence="2">cv. AM560-2</strain>
    </source>
</reference>
<organism evidence="1 2">
    <name type="scientific">Manihot esculenta</name>
    <name type="common">Cassava</name>
    <name type="synonym">Jatropha manihot</name>
    <dbReference type="NCBI Taxonomy" id="3983"/>
    <lineage>
        <taxon>Eukaryota</taxon>
        <taxon>Viridiplantae</taxon>
        <taxon>Streptophyta</taxon>
        <taxon>Embryophyta</taxon>
        <taxon>Tracheophyta</taxon>
        <taxon>Spermatophyta</taxon>
        <taxon>Magnoliopsida</taxon>
        <taxon>eudicotyledons</taxon>
        <taxon>Gunneridae</taxon>
        <taxon>Pentapetalae</taxon>
        <taxon>rosids</taxon>
        <taxon>fabids</taxon>
        <taxon>Malpighiales</taxon>
        <taxon>Euphorbiaceae</taxon>
        <taxon>Crotonoideae</taxon>
        <taxon>Manihoteae</taxon>
        <taxon>Manihot</taxon>
    </lineage>
</organism>
<sequence length="754" mass="85647">MDKVEARERIDFCFFKTIIKPLDAFMRKAFLSQHSSSLPPLALSASPWYSRAPPAYCSSALHAVNVVAASCARCCVRSSWLLLRSPPPLPLVLVAVSTGPVLLPSGAAPRRWSSSSITPPLVLVLNHSASVPRRVLSHCRKWGKLLILTMAAQASGSKSLKEYLKRYETNTEEEQKKKRKKKKVKPDGPGVLVLDEDPVWQKPVKLEEEEENDSADEKPQVDEDIEVKRMRRLEQLRSRRPYNTIAEDGSGWVSLTSKANATEQNSDMSPPRRKRYNTPSPEPLDRPSDAGRAGADFSPPRRQTHHHSPLPEPHTRSQHFTDLNSDLSPSRKHRARNDTPSPDPSLKPHLRESDLSPVRRRKHHYSPSPGPDTKLKYSGIAHADLSPPRRQRETNYTSSLPAGRKEDDDFSPPRQQRRRHYTPSPEPLQNSDMSPPRRSHARTSERRKSEVPESRVSHPRRADHRSSHGDARTSLGSDLSPPRKRRMSVEKSGSPDFSYQHLSRHSSTPVNGGSHAPLDQDVSLRRKNQESSDPVSSKGRAKTGLITGHDIMEEISKTKKDDLLRFEQMDPSLSGRGAEPVFRDKKGQRISKEEYMKSKQKVEEKPKEKKLEWGKGLAQKREAETRLLELEQEKDKPFARTRDDPELDKMMKERVRWGDPMAHLVKKKHSGPVLADLGDSEKMKESGFIVPQEIPSHSWIKRGLDAAPNRYGIKPGRHWDGVDRSNGFEKKMFQRLNEKRATEREAYLWSVSDM</sequence>